<reference evidence="2" key="1">
    <citation type="submission" date="2019-03" db="EMBL/GenBank/DDBJ databases">
        <authorList>
            <person name="Mank J."/>
            <person name="Almeida P."/>
        </authorList>
    </citation>
    <scope>NUCLEOTIDE SEQUENCE</scope>
    <source>
        <strain evidence="2">78183</strain>
    </source>
</reference>
<evidence type="ECO:0000313" key="2">
    <source>
        <dbReference type="EMBL" id="VFU32176.1"/>
    </source>
</evidence>
<dbReference type="Gene3D" id="3.90.1720.10">
    <property type="entry name" value="endopeptidase domain like (from Nostoc punctiforme)"/>
    <property type="match status" value="1"/>
</dbReference>
<evidence type="ECO:0000259" key="1">
    <source>
        <dbReference type="PROSITE" id="PS51934"/>
    </source>
</evidence>
<dbReference type="Pfam" id="PF04970">
    <property type="entry name" value="LRAT"/>
    <property type="match status" value="1"/>
</dbReference>
<dbReference type="PROSITE" id="PS51934">
    <property type="entry name" value="LRAT"/>
    <property type="match status" value="1"/>
</dbReference>
<dbReference type="InterPro" id="IPR007053">
    <property type="entry name" value="LRAT_dom"/>
</dbReference>
<organism evidence="2">
    <name type="scientific">Salix viminalis</name>
    <name type="common">Common osier</name>
    <name type="synonym">Basket willow</name>
    <dbReference type="NCBI Taxonomy" id="40686"/>
    <lineage>
        <taxon>Eukaryota</taxon>
        <taxon>Viridiplantae</taxon>
        <taxon>Streptophyta</taxon>
        <taxon>Embryophyta</taxon>
        <taxon>Tracheophyta</taxon>
        <taxon>Spermatophyta</taxon>
        <taxon>Magnoliopsida</taxon>
        <taxon>eudicotyledons</taxon>
        <taxon>Gunneridae</taxon>
        <taxon>Pentapetalae</taxon>
        <taxon>rosids</taxon>
        <taxon>fabids</taxon>
        <taxon>Malpighiales</taxon>
        <taxon>Salicaceae</taxon>
        <taxon>Saliceae</taxon>
        <taxon>Salix</taxon>
    </lineage>
</organism>
<feature type="domain" description="LRAT" evidence="1">
    <location>
        <begin position="31"/>
        <end position="176"/>
    </location>
</feature>
<dbReference type="PANTHER" id="PTHR46137">
    <property type="entry name" value="OS05G0310600 PROTEIN"/>
    <property type="match status" value="1"/>
</dbReference>
<proteinExistence type="predicted"/>
<accession>A0A6N2KU58</accession>
<dbReference type="AlphaFoldDB" id="A0A6N2KU58"/>
<dbReference type="PANTHER" id="PTHR46137:SF1">
    <property type="entry name" value="LRAT DOMAIN-CONTAINING PROTEIN"/>
    <property type="match status" value="1"/>
</dbReference>
<name>A0A6N2KU58_SALVM</name>
<gene>
    <name evidence="2" type="ORF">SVIM_LOCUS139740</name>
</gene>
<dbReference type="EMBL" id="CAADRP010000779">
    <property type="protein sequence ID" value="VFU32176.1"/>
    <property type="molecule type" value="Genomic_DNA"/>
</dbReference>
<sequence>MIVQELAHPSLLINHEIFDSSSIKEGDHIYAWRTRSELYSHHGHSPSPRRFPGIYTATDRVVHFIGPKAKGPLKACRKCGYKRKMHGGVVETCLDCFLSGSDVVYVYRYGMSMRDLQLSSHVLCQTCTIKKSKPASEVVETAKEKLEVGFGEYNLVSNNCEDFATFCKTGTSFCQQAYRR</sequence>
<protein>
    <recommendedName>
        <fullName evidence="1">LRAT domain-containing protein</fullName>
    </recommendedName>
</protein>